<organism evidence="2 3">
    <name type="scientific">Lonsdalea britannica</name>
    <dbReference type="NCBI Taxonomy" id="1082704"/>
    <lineage>
        <taxon>Bacteria</taxon>
        <taxon>Pseudomonadati</taxon>
        <taxon>Pseudomonadota</taxon>
        <taxon>Gammaproteobacteria</taxon>
        <taxon>Enterobacterales</taxon>
        <taxon>Pectobacteriaceae</taxon>
        <taxon>Lonsdalea</taxon>
    </lineage>
</organism>
<dbReference type="AlphaFoldDB" id="A0AAD0WMC6"/>
<protein>
    <submittedName>
        <fullName evidence="2">Uncharacterized protein</fullName>
    </submittedName>
</protein>
<feature type="compositionally biased region" description="Basic and acidic residues" evidence="1">
    <location>
        <begin position="85"/>
        <end position="95"/>
    </location>
</feature>
<sequence>MAKIIINITHKKEKAARGLSAVDLSCAVTAELDDHEEEMTLLMTQLLGAGLPDLIESANDQLVMLLEDQGVRVADATVTPLNTDAARRTTREEPVNKTLTGVRAGRPSSVNGESQ</sequence>
<proteinExistence type="predicted"/>
<feature type="region of interest" description="Disordered" evidence="1">
    <location>
        <begin position="85"/>
        <end position="115"/>
    </location>
</feature>
<dbReference type="KEGG" id="lbq:CKQ53_18220"/>
<evidence type="ECO:0000313" key="2">
    <source>
        <dbReference type="EMBL" id="AXW88714.1"/>
    </source>
</evidence>
<name>A0AAD0WMC6_9GAMM</name>
<accession>A0AAD0WMC6</accession>
<dbReference type="Proteomes" id="UP000263881">
    <property type="component" value="Chromosome"/>
</dbReference>
<dbReference type="EMBL" id="CP023009">
    <property type="protein sequence ID" value="AXW88714.1"/>
    <property type="molecule type" value="Genomic_DNA"/>
</dbReference>
<evidence type="ECO:0000256" key="1">
    <source>
        <dbReference type="SAM" id="MobiDB-lite"/>
    </source>
</evidence>
<reference evidence="2 3" key="1">
    <citation type="submission" date="2017-08" db="EMBL/GenBank/DDBJ databases">
        <title>Comparative genomics of bacteria isolated from necrotic lesions of AOD affected trees.</title>
        <authorList>
            <person name="Doonan J."/>
            <person name="Denman S."/>
            <person name="McDonald J.E."/>
        </authorList>
    </citation>
    <scope>NUCLEOTIDE SEQUENCE [LARGE SCALE GENOMIC DNA]</scope>
    <source>
        <strain evidence="2 3">477</strain>
    </source>
</reference>
<gene>
    <name evidence="2" type="ORF">CKQ53_18220</name>
</gene>
<evidence type="ECO:0000313" key="3">
    <source>
        <dbReference type="Proteomes" id="UP000263881"/>
    </source>
</evidence>
<dbReference type="RefSeq" id="WP_118895273.1">
    <property type="nucleotide sequence ID" value="NZ_CP023009.1"/>
</dbReference>
<keyword evidence="3" id="KW-1185">Reference proteome</keyword>